<dbReference type="RefSeq" id="XP_023623146.1">
    <property type="nucleotide sequence ID" value="XM_023767378.1"/>
</dbReference>
<reference evidence="2 3" key="1">
    <citation type="submission" date="2016-03" db="EMBL/GenBank/DDBJ databases">
        <authorList>
            <person name="Ploux O."/>
        </authorList>
    </citation>
    <scope>NUCLEOTIDE SEQUENCE [LARGE SCALE GENOMIC DNA]</scope>
    <source>
        <strain evidence="2 3">URUG2</strain>
    </source>
</reference>
<accession>A0A2D3V7C3</accession>
<keyword evidence="3" id="KW-1185">Reference proteome</keyword>
<dbReference type="EMBL" id="FJUY01000002">
    <property type="protein sequence ID" value="CZT16253.1"/>
    <property type="molecule type" value="Genomic_DNA"/>
</dbReference>
<evidence type="ECO:0000313" key="2">
    <source>
        <dbReference type="EMBL" id="CZT16253.1"/>
    </source>
</evidence>
<dbReference type="AlphaFoldDB" id="A0A2D3V7C3"/>
<dbReference type="GeneID" id="35597317"/>
<organism evidence="2 3">
    <name type="scientific">Ramularia collo-cygni</name>
    <dbReference type="NCBI Taxonomy" id="112498"/>
    <lineage>
        <taxon>Eukaryota</taxon>
        <taxon>Fungi</taxon>
        <taxon>Dikarya</taxon>
        <taxon>Ascomycota</taxon>
        <taxon>Pezizomycotina</taxon>
        <taxon>Dothideomycetes</taxon>
        <taxon>Dothideomycetidae</taxon>
        <taxon>Mycosphaerellales</taxon>
        <taxon>Mycosphaerellaceae</taxon>
        <taxon>Ramularia</taxon>
    </lineage>
</organism>
<feature type="compositionally biased region" description="Basic and acidic residues" evidence="1">
    <location>
        <begin position="89"/>
        <end position="101"/>
    </location>
</feature>
<evidence type="ECO:0008006" key="4">
    <source>
        <dbReference type="Google" id="ProtNLM"/>
    </source>
</evidence>
<gene>
    <name evidence="2" type="ORF">RCC_02095</name>
</gene>
<evidence type="ECO:0000313" key="3">
    <source>
        <dbReference type="Proteomes" id="UP000225277"/>
    </source>
</evidence>
<feature type="region of interest" description="Disordered" evidence="1">
    <location>
        <begin position="89"/>
        <end position="118"/>
    </location>
</feature>
<dbReference type="STRING" id="112498.A0A2D3V7C3"/>
<name>A0A2D3V7C3_9PEZI</name>
<dbReference type="Proteomes" id="UP000225277">
    <property type="component" value="Unassembled WGS sequence"/>
</dbReference>
<evidence type="ECO:0000256" key="1">
    <source>
        <dbReference type="SAM" id="MobiDB-lite"/>
    </source>
</evidence>
<dbReference type="OrthoDB" id="5326237at2759"/>
<sequence>MADEAAGEAKPWDAAQYEVALGHLARLQEQIDGLRATIPSIVSPLASTASDKATLFAATKDAALQSTSRLHTFRDDWNSQEIQNLFKEGKESLQKDTDLSKAGDVPKWGWGEVKDEQT</sequence>
<protein>
    <recommendedName>
        <fullName evidence="4">Mediator complex subunit 11</fullName>
    </recommendedName>
</protein>
<proteinExistence type="predicted"/>